<dbReference type="EMBL" id="SBHS01000013">
    <property type="protein sequence ID" value="TWU74030.1"/>
    <property type="molecule type" value="Genomic_DNA"/>
</dbReference>
<dbReference type="Proteomes" id="UP000317257">
    <property type="component" value="Unassembled WGS sequence"/>
</dbReference>
<organism evidence="10 11">
    <name type="scientific">Metarhizium rileyi (strain RCEF 4871)</name>
    <name type="common">Nomuraea rileyi</name>
    <dbReference type="NCBI Taxonomy" id="1649241"/>
    <lineage>
        <taxon>Eukaryota</taxon>
        <taxon>Fungi</taxon>
        <taxon>Dikarya</taxon>
        <taxon>Ascomycota</taxon>
        <taxon>Pezizomycotina</taxon>
        <taxon>Sordariomycetes</taxon>
        <taxon>Hypocreomycetidae</taxon>
        <taxon>Hypocreales</taxon>
        <taxon>Clavicipitaceae</taxon>
        <taxon>Metarhizium</taxon>
    </lineage>
</organism>
<evidence type="ECO:0000256" key="4">
    <source>
        <dbReference type="ARBA" id="ARBA00022827"/>
    </source>
</evidence>
<dbReference type="PANTHER" id="PTHR43098:SF3">
    <property type="entry name" value="L-ORNITHINE N(5)-MONOOXYGENASE-RELATED"/>
    <property type="match status" value="1"/>
</dbReference>
<keyword evidence="4" id="KW-0274">FAD</keyword>
<evidence type="ECO:0008006" key="12">
    <source>
        <dbReference type="Google" id="ProtNLM"/>
    </source>
</evidence>
<dbReference type="InterPro" id="IPR036188">
    <property type="entry name" value="FAD/NAD-bd_sf"/>
</dbReference>
<keyword evidence="6" id="KW-0560">Oxidoreductase</keyword>
<dbReference type="InterPro" id="IPR050775">
    <property type="entry name" value="FAD-binding_Monooxygenases"/>
</dbReference>
<feature type="region of interest" description="Disordered" evidence="9">
    <location>
        <begin position="1181"/>
        <end position="1221"/>
    </location>
</feature>
<dbReference type="PANTHER" id="PTHR43098">
    <property type="entry name" value="L-ORNITHINE N(5)-MONOOXYGENASE-RELATED"/>
    <property type="match status" value="1"/>
</dbReference>
<dbReference type="SUPFAM" id="SSF51905">
    <property type="entry name" value="FAD/NAD(P)-binding domain"/>
    <property type="match status" value="2"/>
</dbReference>
<keyword evidence="5" id="KW-0521">NADP</keyword>
<dbReference type="GO" id="GO:0005524">
    <property type="term" value="F:ATP binding"/>
    <property type="evidence" value="ECO:0007669"/>
    <property type="project" value="UniProtKB-UniRule"/>
</dbReference>
<feature type="binding site" evidence="8">
    <location>
        <position position="1062"/>
    </location>
    <ligand>
        <name>ATP</name>
        <dbReference type="ChEBI" id="CHEBI:30616"/>
    </ligand>
</feature>
<dbReference type="InterPro" id="IPR011009">
    <property type="entry name" value="Kinase-like_dom_sf"/>
</dbReference>
<keyword evidence="7" id="KW-0503">Monooxygenase</keyword>
<feature type="compositionally biased region" description="Basic residues" evidence="9">
    <location>
        <begin position="1181"/>
        <end position="1195"/>
    </location>
</feature>
<evidence type="ECO:0000313" key="10">
    <source>
        <dbReference type="EMBL" id="TWU74030.1"/>
    </source>
</evidence>
<gene>
    <name evidence="10" type="ORF">ED733_001855</name>
</gene>
<evidence type="ECO:0000313" key="11">
    <source>
        <dbReference type="Proteomes" id="UP000317257"/>
    </source>
</evidence>
<evidence type="ECO:0000256" key="5">
    <source>
        <dbReference type="ARBA" id="ARBA00022857"/>
    </source>
</evidence>
<name>A0A5C6G8P8_METRR</name>
<evidence type="ECO:0000256" key="3">
    <source>
        <dbReference type="ARBA" id="ARBA00022630"/>
    </source>
</evidence>
<evidence type="ECO:0000256" key="6">
    <source>
        <dbReference type="ARBA" id="ARBA00023002"/>
    </source>
</evidence>
<accession>A0A5C6G8P8</accession>
<evidence type="ECO:0000256" key="1">
    <source>
        <dbReference type="ARBA" id="ARBA00001974"/>
    </source>
</evidence>
<proteinExistence type="inferred from homology"/>
<keyword evidence="8" id="KW-0067">ATP-binding</keyword>
<dbReference type="GO" id="GO:0050660">
    <property type="term" value="F:flavin adenine dinucleotide binding"/>
    <property type="evidence" value="ECO:0007669"/>
    <property type="project" value="InterPro"/>
</dbReference>
<dbReference type="Gene3D" id="3.50.50.60">
    <property type="entry name" value="FAD/NAD(P)-binding domain"/>
    <property type="match status" value="2"/>
</dbReference>
<feature type="region of interest" description="Disordered" evidence="9">
    <location>
        <begin position="913"/>
        <end position="971"/>
    </location>
</feature>
<comment type="similarity">
    <text evidence="2">Belongs to the FAD-binding monooxygenase family.</text>
</comment>
<evidence type="ECO:0000256" key="8">
    <source>
        <dbReference type="PROSITE-ProRule" id="PRU10141"/>
    </source>
</evidence>
<protein>
    <recommendedName>
        <fullName evidence="12">Steroid monooxygenase</fullName>
    </recommendedName>
</protein>
<dbReference type="SUPFAM" id="SSF56112">
    <property type="entry name" value="Protein kinase-like (PK-like)"/>
    <property type="match status" value="1"/>
</dbReference>
<dbReference type="InterPro" id="IPR020946">
    <property type="entry name" value="Flavin_mOase-like"/>
</dbReference>
<dbReference type="AlphaFoldDB" id="A0A5C6G8P8"/>
<evidence type="ECO:0000256" key="9">
    <source>
        <dbReference type="SAM" id="MobiDB-lite"/>
    </source>
</evidence>
<comment type="caution">
    <text evidence="10">The sequence shown here is derived from an EMBL/GenBank/DDBJ whole genome shotgun (WGS) entry which is preliminary data.</text>
</comment>
<evidence type="ECO:0000256" key="7">
    <source>
        <dbReference type="ARBA" id="ARBA00023033"/>
    </source>
</evidence>
<dbReference type="Pfam" id="PF00743">
    <property type="entry name" value="FMO-like"/>
    <property type="match status" value="1"/>
</dbReference>
<evidence type="ECO:0000256" key="2">
    <source>
        <dbReference type="ARBA" id="ARBA00010139"/>
    </source>
</evidence>
<dbReference type="InterPro" id="IPR017441">
    <property type="entry name" value="Protein_kinase_ATP_BS"/>
</dbReference>
<dbReference type="GO" id="GO:0050661">
    <property type="term" value="F:NADP binding"/>
    <property type="evidence" value="ECO:0007669"/>
    <property type="project" value="InterPro"/>
</dbReference>
<reference evidence="11" key="1">
    <citation type="submission" date="2018-12" db="EMBL/GenBank/DDBJ databases">
        <title>The complete genome of Metarhizium rileyi, a key fungal pathogen of Lepidoptera.</title>
        <authorList>
            <person name="Binneck E."/>
            <person name="Lastra C.C.L."/>
            <person name="Sosa-Gomez D.R."/>
        </authorList>
    </citation>
    <scope>NUCLEOTIDE SEQUENCE [LARGE SCALE GENOMIC DNA]</scope>
    <source>
        <strain evidence="11">Cep018-CH2</strain>
    </source>
</reference>
<comment type="cofactor">
    <cofactor evidence="1">
        <name>FAD</name>
        <dbReference type="ChEBI" id="CHEBI:57692"/>
    </cofactor>
</comment>
<keyword evidence="3" id="KW-0285">Flavoprotein</keyword>
<dbReference type="PROSITE" id="PS00107">
    <property type="entry name" value="PROTEIN_KINASE_ATP"/>
    <property type="match status" value="1"/>
</dbReference>
<sequence length="1221" mass="138334">MGMSITSAIKKFNTELTDYSLPRRELSGPYADDLEVDALIVGAGFAGIFMLKILRERAYKTVIFEAGNDIGGTWRWNAYPGAAVDSEVPEYEFSWPEVWKTWSWSSNYPDYKELRAYFDHVDKIIGVKKDCSFNTVVVGASFDTVAGKWSVRTKDGRTARAKYLILGTGFAARRHIPDWAGMEKFKGIIHHSSFWPDENIDVRSKRCAVIGTGASGVQIVQAWGPIARELKVFQRTPNLAVPMRRKELTTEDQERKRVAYADLFKLRETSYAGFHHDWYEKNTFDDTPEDREAFYEKTWREGGFRYWVSVYKDNFFNAEANKESYRFWAKKTRDRIGDPRKRDLLAPEKMPHYFGIKRPCLEYNYYEQFNRPSVDVIDISKNGIRNFTETGITLEDGSHYEFDVIAVATGFDIVSGAMTQLGLESIHGTSLQQEWSSGLSTYLGISVSGYPNMFHLYGPHAPTLLSNGPTTVEVQGRWIADMVDKMQRQDIKYINPKQVAAKEWTRHIVELSDQTLLPTTRSTYMGGSIAGKLYEPMCYTAGIPRYKAEIRAALDSMEGFEITSTGLATSVDGKYYPRWLRPWHAFTNSQRQEHFDEIIRICDERRLFQVASLIKENGLEIERKEAGYESDIAQFEISAVESPTWKVLQPIWADRELGQKYQITDLTFISGTRGFNNLDEDVKAEIKKGRGRHHPDGCGIRTSIDGSKSPAFMFDYKAAHKFAIEELEATLKKETLFMDVYKWTQTHKYKPDSTVQDKQQEAARIAMALIQVFNYMLWYGVSYGYIAAGKSLVLLYYDQAEPLVLRWHLSIPGKVVTRPTAEVQVEQVSQTAVAQLASFCLLSVRSQALTGHLLREAMVQTEGVLKKWKREAYTDPVTPQESDDTDSSSSIASRGTDETFACDESPAARKYSLRKSSCRDSTAPLKSRGEDEEGGADGYQRQRGSGASVNKGEKNSSKESKDKGTKGSASAPTKQYCTQACLLGLKLGYELDSRCPNVLYHDINGNTRHPIDAQELTQLISKQLHQDPYERCDALIGQGKYGSTGVLFKLEVARFGYTFVGKGSVSARPRRLEHECSIYQRLEKLQGDVVPVHLGMVSFHPGYILPGGAYVIHMMLMSWAGEAMDTTLLNPEWEVRRSIQTIYENGVDHGDKREPNLLWNAERRRVMVIDFDQATVMPPPRHKRLAKLSKAGRKRKGDEMNNDSTKQGVPGVPTHSVQPVQ</sequence>
<dbReference type="GO" id="GO:0004499">
    <property type="term" value="F:N,N-dimethylaniline monooxygenase activity"/>
    <property type="evidence" value="ECO:0007669"/>
    <property type="project" value="InterPro"/>
</dbReference>
<feature type="region of interest" description="Disordered" evidence="9">
    <location>
        <begin position="875"/>
        <end position="899"/>
    </location>
</feature>
<keyword evidence="8" id="KW-0547">Nucleotide-binding</keyword>
<feature type="compositionally biased region" description="Basic and acidic residues" evidence="9">
    <location>
        <begin position="951"/>
        <end position="965"/>
    </location>
</feature>